<reference evidence="7 8" key="1">
    <citation type="submission" date="2017-08" db="EMBL/GenBank/DDBJ databases">
        <title>Infants hospitalized years apart are colonized by the same room-sourced microbial strains.</title>
        <authorList>
            <person name="Brooks B."/>
            <person name="Olm M.R."/>
            <person name="Firek B.A."/>
            <person name="Baker R."/>
            <person name="Thomas B.C."/>
            <person name="Morowitz M.J."/>
            <person name="Banfield J.F."/>
        </authorList>
    </citation>
    <scope>NUCLEOTIDE SEQUENCE [LARGE SCALE GENOMIC DNA]</scope>
    <source>
        <strain evidence="7">S2_006_000_R1_57</strain>
    </source>
</reference>
<feature type="domain" description="NlpC/P60" evidence="6">
    <location>
        <begin position="429"/>
        <end position="569"/>
    </location>
</feature>
<dbReference type="PROSITE" id="PS51935">
    <property type="entry name" value="NLPC_P60"/>
    <property type="match status" value="1"/>
</dbReference>
<dbReference type="GO" id="GO:0006508">
    <property type="term" value="P:proteolysis"/>
    <property type="evidence" value="ECO:0007669"/>
    <property type="project" value="UniProtKB-KW"/>
</dbReference>
<comment type="caution">
    <text evidence="7">The sequence shown here is derived from an EMBL/GenBank/DDBJ whole genome shotgun (WGS) entry which is preliminary data.</text>
</comment>
<comment type="similarity">
    <text evidence="1">Belongs to the peptidase C40 family.</text>
</comment>
<dbReference type="InterPro" id="IPR000064">
    <property type="entry name" value="NLP_P60_dom"/>
</dbReference>
<feature type="coiled-coil region" evidence="5">
    <location>
        <begin position="79"/>
        <end position="155"/>
    </location>
</feature>
<evidence type="ECO:0000256" key="2">
    <source>
        <dbReference type="ARBA" id="ARBA00022670"/>
    </source>
</evidence>
<keyword evidence="3" id="KW-0378">Hydrolase</keyword>
<dbReference type="PANTHER" id="PTHR47359">
    <property type="entry name" value="PEPTIDOGLYCAN DL-ENDOPEPTIDASE CWLO"/>
    <property type="match status" value="1"/>
</dbReference>
<keyword evidence="2" id="KW-0645">Protease</keyword>
<accession>A0A2W5IDV2</accession>
<dbReference type="PANTHER" id="PTHR47359:SF3">
    <property type="entry name" value="NLP_P60 DOMAIN-CONTAINING PROTEIN-RELATED"/>
    <property type="match status" value="1"/>
</dbReference>
<keyword evidence="4" id="KW-0788">Thiol protease</keyword>
<dbReference type="Pfam" id="PF00877">
    <property type="entry name" value="NLPC_P60"/>
    <property type="match status" value="1"/>
</dbReference>
<evidence type="ECO:0000313" key="7">
    <source>
        <dbReference type="EMBL" id="PZP89960.1"/>
    </source>
</evidence>
<evidence type="ECO:0000256" key="5">
    <source>
        <dbReference type="SAM" id="Coils"/>
    </source>
</evidence>
<dbReference type="InterPro" id="IPR051794">
    <property type="entry name" value="PG_Endopeptidase_C40"/>
</dbReference>
<dbReference type="Gene3D" id="3.90.1720.10">
    <property type="entry name" value="endopeptidase domain like (from Nostoc punctiforme)"/>
    <property type="match status" value="1"/>
</dbReference>
<dbReference type="AlphaFoldDB" id="A0A2W5IDV2"/>
<proteinExistence type="inferred from homology"/>
<feature type="coiled-coil region" evidence="5">
    <location>
        <begin position="245"/>
        <end position="272"/>
    </location>
</feature>
<organism evidence="7 8">
    <name type="scientific">Lawsonella clevelandensis</name>
    <dbReference type="NCBI Taxonomy" id="1528099"/>
    <lineage>
        <taxon>Bacteria</taxon>
        <taxon>Bacillati</taxon>
        <taxon>Actinomycetota</taxon>
        <taxon>Actinomycetes</taxon>
        <taxon>Mycobacteriales</taxon>
        <taxon>Lawsonellaceae</taxon>
        <taxon>Lawsonella</taxon>
    </lineage>
</organism>
<protein>
    <recommendedName>
        <fullName evidence="6">NlpC/P60 domain-containing protein</fullName>
    </recommendedName>
</protein>
<dbReference type="Proteomes" id="UP000248606">
    <property type="component" value="Unassembled WGS sequence"/>
</dbReference>
<dbReference type="GO" id="GO:0008234">
    <property type="term" value="F:cysteine-type peptidase activity"/>
    <property type="evidence" value="ECO:0007669"/>
    <property type="project" value="UniProtKB-KW"/>
</dbReference>
<sequence>MNRESRVRGRTRTPVLCKWKGVAVSTPHKANRNTAIKTTGRTLVGVGVTGAVALTGAGFGQAQPHIDNQRENSGPDTDLDALLKQLATTNQDLATLQHQLGQDQERANKALVDLQSARLRAADAQKEADAAAAQLATAQKNVLRAQQQLNTIAADAYRNTSTSSSTLELMSGEDPDSVMARDAVISRAAAQQSSIVDELKQARAVSANRSSHAKEAAAAAEAATQRAVSRNHDAEDTLLASRTAVRTKQKEIEQLAKKRATLTTKLQKMQVSSARSQSVHNGTIDEAAIRAGVVQGARSGAAITRAAVHTAASAHVDLSHVNTTADLAKLPIEALQSIPPSEWRRLGGTIQREVAKQSPEAAVAVGIATDVTIKAIPHLSIVTNSIDLLASVPDAIEGDGSASSVVPDTGSIAKPGAAASLDTLFLSAQQKIEKVINRGMSQLGVPYAWGGGNVDGPTRGIRDGGVADSYGDYNKVGFDCSGLMVYSFAALGYNLPHYSGYQYTSGTQIPASQMKRGDMIFYGPGGSEHVTLYLGDGMMLEAPCSGDVVKVSPVRWEGMTPYVVRMVMN</sequence>
<evidence type="ECO:0000259" key="6">
    <source>
        <dbReference type="PROSITE" id="PS51935"/>
    </source>
</evidence>
<dbReference type="EMBL" id="QFOZ01000001">
    <property type="protein sequence ID" value="PZP89960.1"/>
    <property type="molecule type" value="Genomic_DNA"/>
</dbReference>
<evidence type="ECO:0000256" key="4">
    <source>
        <dbReference type="ARBA" id="ARBA00022807"/>
    </source>
</evidence>
<dbReference type="InterPro" id="IPR038765">
    <property type="entry name" value="Papain-like_cys_pep_sf"/>
</dbReference>
<name>A0A2W5IDV2_9ACTN</name>
<keyword evidence="5" id="KW-0175">Coiled coil</keyword>
<evidence type="ECO:0000256" key="1">
    <source>
        <dbReference type="ARBA" id="ARBA00007074"/>
    </source>
</evidence>
<gene>
    <name evidence="7" type="ORF">DI579_02060</name>
</gene>
<evidence type="ECO:0000313" key="8">
    <source>
        <dbReference type="Proteomes" id="UP000248606"/>
    </source>
</evidence>
<evidence type="ECO:0000256" key="3">
    <source>
        <dbReference type="ARBA" id="ARBA00022801"/>
    </source>
</evidence>
<dbReference type="SUPFAM" id="SSF54001">
    <property type="entry name" value="Cysteine proteinases"/>
    <property type="match status" value="1"/>
</dbReference>